<gene>
    <name evidence="2" type="ORF">UV8b_04588</name>
</gene>
<dbReference type="RefSeq" id="XP_042998020.1">
    <property type="nucleotide sequence ID" value="XM_043142086.1"/>
</dbReference>
<feature type="region of interest" description="Disordered" evidence="1">
    <location>
        <begin position="133"/>
        <end position="175"/>
    </location>
</feature>
<dbReference type="OrthoDB" id="5243398at2759"/>
<feature type="region of interest" description="Disordered" evidence="1">
    <location>
        <begin position="630"/>
        <end position="651"/>
    </location>
</feature>
<feature type="compositionally biased region" description="Polar residues" evidence="1">
    <location>
        <begin position="1"/>
        <end position="12"/>
    </location>
</feature>
<feature type="compositionally biased region" description="Polar residues" evidence="1">
    <location>
        <begin position="630"/>
        <end position="642"/>
    </location>
</feature>
<evidence type="ECO:0000256" key="1">
    <source>
        <dbReference type="SAM" id="MobiDB-lite"/>
    </source>
</evidence>
<evidence type="ECO:0000313" key="2">
    <source>
        <dbReference type="EMBL" id="QUC20347.1"/>
    </source>
</evidence>
<accession>A0A8E5MI96</accession>
<keyword evidence="3" id="KW-1185">Reference proteome</keyword>
<dbReference type="AlphaFoldDB" id="A0A8E5MI96"/>
<feature type="region of interest" description="Disordered" evidence="1">
    <location>
        <begin position="670"/>
        <end position="759"/>
    </location>
</feature>
<feature type="compositionally biased region" description="Polar residues" evidence="1">
    <location>
        <begin position="156"/>
        <end position="172"/>
    </location>
</feature>
<feature type="region of interest" description="Disordered" evidence="1">
    <location>
        <begin position="289"/>
        <end position="551"/>
    </location>
</feature>
<evidence type="ECO:0008006" key="4">
    <source>
        <dbReference type="Google" id="ProtNLM"/>
    </source>
</evidence>
<feature type="compositionally biased region" description="Polar residues" evidence="1">
    <location>
        <begin position="513"/>
        <end position="530"/>
    </location>
</feature>
<name>A0A8E5MI96_USTVR</name>
<feature type="compositionally biased region" description="Basic and acidic residues" evidence="1">
    <location>
        <begin position="390"/>
        <end position="401"/>
    </location>
</feature>
<reference evidence="2" key="1">
    <citation type="submission" date="2020-03" db="EMBL/GenBank/DDBJ databases">
        <title>A mixture of massive structural variations and highly conserved coding sequences in Ustilaginoidea virens genome.</title>
        <authorList>
            <person name="Zhang K."/>
            <person name="Zhao Z."/>
            <person name="Zhang Z."/>
            <person name="Li Y."/>
            <person name="Hsiang T."/>
            <person name="Sun W."/>
        </authorList>
    </citation>
    <scope>NUCLEOTIDE SEQUENCE</scope>
    <source>
        <strain evidence="2">UV-8b</strain>
    </source>
</reference>
<dbReference type="Proteomes" id="UP000027002">
    <property type="component" value="Chromosome 4"/>
</dbReference>
<proteinExistence type="predicted"/>
<feature type="region of interest" description="Disordered" evidence="1">
    <location>
        <begin position="1"/>
        <end position="34"/>
    </location>
</feature>
<feature type="compositionally biased region" description="Basic and acidic residues" evidence="1">
    <location>
        <begin position="143"/>
        <end position="155"/>
    </location>
</feature>
<sequence length="759" mass="82095">MGPIATSPTVTTDGPLPNDANHQAGLAHGNDDSDAVAPCDVVIPTFRMDRDFHDYAPESSPSIDGRPRNFVPSKLQHVPDVKNGNFAVLQMGISAADSTERLEAARRTSEETAAASRLFNQAGYQSLRQLKKRWGGSPNVQKQELKAEDTAKTDQENTTLAFQPPSRRTTPLSPYETKAEQARLLTLLRTLNPNMVVDQLCRGVAYFGGVPMAAPPVQDAAFPQSAAGNGSGAILVGWLAELFPNMAGPASPSCSPAVGSGSPSAATAANAQNEEDLCVTVASHSTADSIAGMAKRGRGRPKGSKSSKVRSDKGKRHSAKMPEGSVPLVIPAMGDDTGNVEGPDVERQPAASIAGTPDESCALPASADSSSLVGPRKRGRPKGSKNRPKAKSDGKPADAKQQRRRRQQQEQEQQQEHDHDHDHEHDHEHEHDHDHDHDHDQQEQEEQEQQEQEQHEQQVDEPAHTDSGGGVEVSDAMYQDSSLSNHEYPSHLQFVGGLSDKQSTEGVGGFGASLSNHQPSSSMGMEQNMPNRRPFMQPSQPNGAHDNGMLLNRPEHELHGIKRRRISSSTGQKPGAVSQPDLMPGGFGSPDPVTHFGGLDRPEDNRAPQLSHFFGTTATPQQQHVQLSANPNQTLPRPQGSQHRYAPPEVSLPPHSFFGEPAALRHDPLHHHRHHHHHHHHPSPLDAASNSFGQSLPGSHMHLPQSHAKLLHSAPPSNPGLYAPRHQIPHSSQHRHHAPPPNVSPSIGPYSTFHSQGFM</sequence>
<dbReference type="GeneID" id="66065366"/>
<feature type="compositionally biased region" description="Basic residues" evidence="1">
    <location>
        <begin position="295"/>
        <end position="319"/>
    </location>
</feature>
<dbReference type="EMBL" id="CP072756">
    <property type="protein sequence ID" value="QUC20347.1"/>
    <property type="molecule type" value="Genomic_DNA"/>
</dbReference>
<dbReference type="KEGG" id="uvi:66065366"/>
<feature type="compositionally biased region" description="Basic residues" evidence="1">
    <location>
        <begin position="375"/>
        <end position="389"/>
    </location>
</feature>
<organism evidence="2 3">
    <name type="scientific">Ustilaginoidea virens</name>
    <name type="common">Rice false smut fungus</name>
    <name type="synonym">Villosiclava virens</name>
    <dbReference type="NCBI Taxonomy" id="1159556"/>
    <lineage>
        <taxon>Eukaryota</taxon>
        <taxon>Fungi</taxon>
        <taxon>Dikarya</taxon>
        <taxon>Ascomycota</taxon>
        <taxon>Pezizomycotina</taxon>
        <taxon>Sordariomycetes</taxon>
        <taxon>Hypocreomycetidae</taxon>
        <taxon>Hypocreales</taxon>
        <taxon>Clavicipitaceae</taxon>
        <taxon>Ustilaginoidea</taxon>
    </lineage>
</organism>
<feature type="region of interest" description="Disordered" evidence="1">
    <location>
        <begin position="563"/>
        <end position="608"/>
    </location>
</feature>
<feature type="compositionally biased region" description="Basic residues" evidence="1">
    <location>
        <begin position="670"/>
        <end position="682"/>
    </location>
</feature>
<feature type="compositionally biased region" description="Basic and acidic residues" evidence="1">
    <location>
        <begin position="414"/>
        <end position="442"/>
    </location>
</feature>
<feature type="compositionally biased region" description="Basic and acidic residues" evidence="1">
    <location>
        <begin position="452"/>
        <end position="464"/>
    </location>
</feature>
<protein>
    <recommendedName>
        <fullName evidence="4">DNA binding domain with preference for A/T rich regions-like protein</fullName>
    </recommendedName>
</protein>
<evidence type="ECO:0000313" key="3">
    <source>
        <dbReference type="Proteomes" id="UP000027002"/>
    </source>
</evidence>